<accession>A0A9P5N491</accession>
<dbReference type="EMBL" id="WHVB01000002">
    <property type="protein sequence ID" value="KAF8485983.1"/>
    <property type="molecule type" value="Genomic_DNA"/>
</dbReference>
<dbReference type="Proteomes" id="UP000759537">
    <property type="component" value="Unassembled WGS sequence"/>
</dbReference>
<organism evidence="1 2">
    <name type="scientific">Russula ochroleuca</name>
    <dbReference type="NCBI Taxonomy" id="152965"/>
    <lineage>
        <taxon>Eukaryota</taxon>
        <taxon>Fungi</taxon>
        <taxon>Dikarya</taxon>
        <taxon>Basidiomycota</taxon>
        <taxon>Agaricomycotina</taxon>
        <taxon>Agaricomycetes</taxon>
        <taxon>Russulales</taxon>
        <taxon>Russulaceae</taxon>
        <taxon>Russula</taxon>
    </lineage>
</organism>
<sequence length="442" mass="48446">MTMEGHTDEPPAYRQTPRRHRILGAGRFRHEHRYVLQDKSGRDWVSFRIKSRAADPKNTPLFFEGDTIRGEVQLDLAKAKTLKGLTITVRAGMTAVGQEEELFLDITEPVWTPASTSEGKVVGQHRFPFSITLPRDATIAPVPKAAPKCFSLPPTFSERASPAYIDYRLFLTVRRGRLRVNKQLSTHFGFLPCTVAKPPSPLRALAYVEGGVILGPHADPEGWKVFDPVTITGTLFKAREVSVECTLAVATPFTFASNSPIPLFLTLHGTDTAALDMFASAPNLCLLRTIAVGSEAAEERGTRRSNNTFVSSVASAVFWPHDASASGRDTAAEVAIGDPDTRTLRGELFVPRGSKQSFTFPRFACSYSIALLPPQVDGFDPLTAPEDPLLTESVTITMASAPGIIPSSQMPPSYEVLNEGNYNITTGFLENGNQRFLHHHQQ</sequence>
<dbReference type="SUPFAM" id="SSF81296">
    <property type="entry name" value="E set domains"/>
    <property type="match status" value="1"/>
</dbReference>
<protein>
    <recommendedName>
        <fullName evidence="3">Arrestin-like N-terminal domain-containing protein</fullName>
    </recommendedName>
</protein>
<dbReference type="InterPro" id="IPR014752">
    <property type="entry name" value="Arrestin-like_C"/>
</dbReference>
<comment type="caution">
    <text evidence="1">The sequence shown here is derived from an EMBL/GenBank/DDBJ whole genome shotgun (WGS) entry which is preliminary data.</text>
</comment>
<dbReference type="AlphaFoldDB" id="A0A9P5N491"/>
<reference evidence="1" key="1">
    <citation type="submission" date="2019-10" db="EMBL/GenBank/DDBJ databases">
        <authorList>
            <consortium name="DOE Joint Genome Institute"/>
            <person name="Kuo A."/>
            <person name="Miyauchi S."/>
            <person name="Kiss E."/>
            <person name="Drula E."/>
            <person name="Kohler A."/>
            <person name="Sanchez-Garcia M."/>
            <person name="Andreopoulos B."/>
            <person name="Barry K.W."/>
            <person name="Bonito G."/>
            <person name="Buee M."/>
            <person name="Carver A."/>
            <person name="Chen C."/>
            <person name="Cichocki N."/>
            <person name="Clum A."/>
            <person name="Culley D."/>
            <person name="Crous P.W."/>
            <person name="Fauchery L."/>
            <person name="Girlanda M."/>
            <person name="Hayes R."/>
            <person name="Keri Z."/>
            <person name="LaButti K."/>
            <person name="Lipzen A."/>
            <person name="Lombard V."/>
            <person name="Magnuson J."/>
            <person name="Maillard F."/>
            <person name="Morin E."/>
            <person name="Murat C."/>
            <person name="Nolan M."/>
            <person name="Ohm R."/>
            <person name="Pangilinan J."/>
            <person name="Pereira M."/>
            <person name="Perotto S."/>
            <person name="Peter M."/>
            <person name="Riley R."/>
            <person name="Sitrit Y."/>
            <person name="Stielow B."/>
            <person name="Szollosi G."/>
            <person name="Zifcakova L."/>
            <person name="Stursova M."/>
            <person name="Spatafora J.W."/>
            <person name="Tedersoo L."/>
            <person name="Vaario L.-M."/>
            <person name="Yamada A."/>
            <person name="Yan M."/>
            <person name="Wang P."/>
            <person name="Xu J."/>
            <person name="Bruns T."/>
            <person name="Baldrian P."/>
            <person name="Vilgalys R."/>
            <person name="Henrissat B."/>
            <person name="Grigoriev I.V."/>
            <person name="Hibbett D."/>
            <person name="Nagy L.G."/>
            <person name="Martin F.M."/>
        </authorList>
    </citation>
    <scope>NUCLEOTIDE SEQUENCE</scope>
    <source>
        <strain evidence="1">Prilba</strain>
    </source>
</reference>
<evidence type="ECO:0008006" key="3">
    <source>
        <dbReference type="Google" id="ProtNLM"/>
    </source>
</evidence>
<dbReference type="OrthoDB" id="2333384at2759"/>
<gene>
    <name evidence="1" type="ORF">DFH94DRAFT_162838</name>
</gene>
<evidence type="ECO:0000313" key="1">
    <source>
        <dbReference type="EMBL" id="KAF8485983.1"/>
    </source>
</evidence>
<proteinExistence type="predicted"/>
<keyword evidence="2" id="KW-1185">Reference proteome</keyword>
<dbReference type="InterPro" id="IPR014756">
    <property type="entry name" value="Ig_E-set"/>
</dbReference>
<dbReference type="Gene3D" id="2.60.40.640">
    <property type="match status" value="1"/>
</dbReference>
<reference evidence="1" key="2">
    <citation type="journal article" date="2020" name="Nat. Commun.">
        <title>Large-scale genome sequencing of mycorrhizal fungi provides insights into the early evolution of symbiotic traits.</title>
        <authorList>
            <person name="Miyauchi S."/>
            <person name="Kiss E."/>
            <person name="Kuo A."/>
            <person name="Drula E."/>
            <person name="Kohler A."/>
            <person name="Sanchez-Garcia M."/>
            <person name="Morin E."/>
            <person name="Andreopoulos B."/>
            <person name="Barry K.W."/>
            <person name="Bonito G."/>
            <person name="Buee M."/>
            <person name="Carver A."/>
            <person name="Chen C."/>
            <person name="Cichocki N."/>
            <person name="Clum A."/>
            <person name="Culley D."/>
            <person name="Crous P.W."/>
            <person name="Fauchery L."/>
            <person name="Girlanda M."/>
            <person name="Hayes R.D."/>
            <person name="Keri Z."/>
            <person name="LaButti K."/>
            <person name="Lipzen A."/>
            <person name="Lombard V."/>
            <person name="Magnuson J."/>
            <person name="Maillard F."/>
            <person name="Murat C."/>
            <person name="Nolan M."/>
            <person name="Ohm R.A."/>
            <person name="Pangilinan J."/>
            <person name="Pereira M.F."/>
            <person name="Perotto S."/>
            <person name="Peter M."/>
            <person name="Pfister S."/>
            <person name="Riley R."/>
            <person name="Sitrit Y."/>
            <person name="Stielow J.B."/>
            <person name="Szollosi G."/>
            <person name="Zifcakova L."/>
            <person name="Stursova M."/>
            <person name="Spatafora J.W."/>
            <person name="Tedersoo L."/>
            <person name="Vaario L.M."/>
            <person name="Yamada A."/>
            <person name="Yan M."/>
            <person name="Wang P."/>
            <person name="Xu J."/>
            <person name="Bruns T."/>
            <person name="Baldrian P."/>
            <person name="Vilgalys R."/>
            <person name="Dunand C."/>
            <person name="Henrissat B."/>
            <person name="Grigoriev I.V."/>
            <person name="Hibbett D."/>
            <person name="Nagy L.G."/>
            <person name="Martin F.M."/>
        </authorList>
    </citation>
    <scope>NUCLEOTIDE SEQUENCE</scope>
    <source>
        <strain evidence="1">Prilba</strain>
    </source>
</reference>
<name>A0A9P5N491_9AGAM</name>
<evidence type="ECO:0000313" key="2">
    <source>
        <dbReference type="Proteomes" id="UP000759537"/>
    </source>
</evidence>